<dbReference type="GO" id="GO:0003676">
    <property type="term" value="F:nucleic acid binding"/>
    <property type="evidence" value="ECO:0007669"/>
    <property type="project" value="InterPro"/>
</dbReference>
<protein>
    <recommendedName>
        <fullName evidence="3">Tc1-like transposase DDE domain-containing protein</fullName>
    </recommendedName>
</protein>
<evidence type="ECO:0000313" key="2">
    <source>
        <dbReference type="Proteomes" id="UP000031668"/>
    </source>
</evidence>
<accession>A0A0C2JAA5</accession>
<evidence type="ECO:0000313" key="1">
    <source>
        <dbReference type="EMBL" id="KII74739.1"/>
    </source>
</evidence>
<dbReference type="Gene3D" id="3.30.420.10">
    <property type="entry name" value="Ribonuclease H-like superfamily/Ribonuclease H"/>
    <property type="match status" value="1"/>
</dbReference>
<name>A0A0C2JAA5_THEKT</name>
<organism evidence="1 2">
    <name type="scientific">Thelohanellus kitauei</name>
    <name type="common">Myxosporean</name>
    <dbReference type="NCBI Taxonomy" id="669202"/>
    <lineage>
        <taxon>Eukaryota</taxon>
        <taxon>Metazoa</taxon>
        <taxon>Cnidaria</taxon>
        <taxon>Myxozoa</taxon>
        <taxon>Myxosporea</taxon>
        <taxon>Bivalvulida</taxon>
        <taxon>Platysporina</taxon>
        <taxon>Myxobolidae</taxon>
        <taxon>Thelohanellus</taxon>
    </lineage>
</organism>
<gene>
    <name evidence="1" type="ORF">RF11_00229</name>
</gene>
<keyword evidence="2" id="KW-1185">Reference proteome</keyword>
<reference evidence="1 2" key="1">
    <citation type="journal article" date="2014" name="Genome Biol. Evol.">
        <title>The genome of the myxosporean Thelohanellus kitauei shows adaptations to nutrient acquisition within its fish host.</title>
        <authorList>
            <person name="Yang Y."/>
            <person name="Xiong J."/>
            <person name="Zhou Z."/>
            <person name="Huo F."/>
            <person name="Miao W."/>
            <person name="Ran C."/>
            <person name="Liu Y."/>
            <person name="Zhang J."/>
            <person name="Feng J."/>
            <person name="Wang M."/>
            <person name="Wang M."/>
            <person name="Wang L."/>
            <person name="Yao B."/>
        </authorList>
    </citation>
    <scope>NUCLEOTIDE SEQUENCE [LARGE SCALE GENOMIC DNA]</scope>
    <source>
        <strain evidence="1">Wuqing</strain>
    </source>
</reference>
<dbReference type="AlphaFoldDB" id="A0A0C2JAA5"/>
<proteinExistence type="predicted"/>
<dbReference type="EMBL" id="JWZT01000291">
    <property type="protein sequence ID" value="KII74739.1"/>
    <property type="molecule type" value="Genomic_DNA"/>
</dbReference>
<dbReference type="Proteomes" id="UP000031668">
    <property type="component" value="Unassembled WGS sequence"/>
</dbReference>
<dbReference type="InterPro" id="IPR036397">
    <property type="entry name" value="RNaseH_sf"/>
</dbReference>
<sequence>MFNLDGSYGHYYYWKKQGNINHKTKIWWWISDDMGRIDKIFQNINSDAYQKMLIENVVKTLPEAAIYQQDNATCHDSKSTSTFFSSNNIQHLALPVLSPDFNII</sequence>
<comment type="caution">
    <text evidence="1">The sequence shown here is derived from an EMBL/GenBank/DDBJ whole genome shotgun (WGS) entry which is preliminary data.</text>
</comment>
<evidence type="ECO:0008006" key="3">
    <source>
        <dbReference type="Google" id="ProtNLM"/>
    </source>
</evidence>